<evidence type="ECO:0000313" key="9">
    <source>
        <dbReference type="Proteomes" id="UP000475037"/>
    </source>
</evidence>
<feature type="transmembrane region" description="Helical" evidence="7">
    <location>
        <begin position="57"/>
        <end position="76"/>
    </location>
</feature>
<keyword evidence="3 7" id="KW-0812">Transmembrane</keyword>
<evidence type="ECO:0000256" key="4">
    <source>
        <dbReference type="ARBA" id="ARBA00022989"/>
    </source>
</evidence>
<evidence type="ECO:0000256" key="7">
    <source>
        <dbReference type="SAM" id="Phobius"/>
    </source>
</evidence>
<comment type="caution">
    <text evidence="8">The sequence shown here is derived from an EMBL/GenBank/DDBJ whole genome shotgun (WGS) entry which is preliminary data.</text>
</comment>
<feature type="transmembrane region" description="Helical" evidence="7">
    <location>
        <begin position="152"/>
        <end position="176"/>
    </location>
</feature>
<feature type="transmembrane region" description="Helical" evidence="7">
    <location>
        <begin position="123"/>
        <end position="140"/>
    </location>
</feature>
<evidence type="ECO:0000256" key="6">
    <source>
        <dbReference type="SAM" id="MobiDB-lite"/>
    </source>
</evidence>
<feature type="transmembrane region" description="Helical" evidence="7">
    <location>
        <begin position="219"/>
        <end position="239"/>
    </location>
</feature>
<dbReference type="EMBL" id="VOAJ01006433">
    <property type="protein sequence ID" value="KAF0872005.1"/>
    <property type="molecule type" value="Genomic_DNA"/>
</dbReference>
<gene>
    <name evidence="8" type="primary">Nipal2</name>
    <name evidence="8" type="ORF">FOF47_R22155</name>
</gene>
<dbReference type="GO" id="GO:0015095">
    <property type="term" value="F:magnesium ion transmembrane transporter activity"/>
    <property type="evidence" value="ECO:0007669"/>
    <property type="project" value="InterPro"/>
</dbReference>
<evidence type="ECO:0000256" key="2">
    <source>
        <dbReference type="ARBA" id="ARBA00007230"/>
    </source>
</evidence>
<evidence type="ECO:0000313" key="8">
    <source>
        <dbReference type="EMBL" id="KAF0872005.1"/>
    </source>
</evidence>
<sequence>LICILIYFQKYSHVQLAHQEHPRPYFKSVLWWAGAVLMAFGETGNFAAYGFAPITLIAPLGCVSVTGSAIISVMFLKENLRASDLLGMTLAFVGTYLLVNFAPNRTQPISARTVQYYFVGWQFLIYVISEILLFCTLLYFHKRKAMKHMVILLSLVALLASLTVISVKAVSGMITFSVTDKMQLTYPIFYIMFIIMIASCVFQVKFLNQATKLYNTAMVVPVNHVFFTTSAIIAGIIFYQEFLGAAFLTVFIYIFGCFLSFLGVFLITRNREKEHLSQSYIDFGNIPGKQTLDKIQPDSNGLSYGTLPDGSDSTQSQSGEKKEV</sequence>
<dbReference type="PANTHER" id="PTHR12570">
    <property type="match status" value="1"/>
</dbReference>
<feature type="non-terminal residue" evidence="8">
    <location>
        <position position="324"/>
    </location>
</feature>
<keyword evidence="4 7" id="KW-1133">Transmembrane helix</keyword>
<comment type="similarity">
    <text evidence="2">Belongs to the NIPA family.</text>
</comment>
<feature type="region of interest" description="Disordered" evidence="6">
    <location>
        <begin position="296"/>
        <end position="324"/>
    </location>
</feature>
<dbReference type="Pfam" id="PF05653">
    <property type="entry name" value="Mg_trans_NIPA"/>
    <property type="match status" value="1"/>
</dbReference>
<evidence type="ECO:0000256" key="5">
    <source>
        <dbReference type="ARBA" id="ARBA00023136"/>
    </source>
</evidence>
<dbReference type="InterPro" id="IPR008521">
    <property type="entry name" value="Mg_trans_NIPA"/>
</dbReference>
<feature type="transmembrane region" description="Helical" evidence="7">
    <location>
        <begin position="85"/>
        <end position="103"/>
    </location>
</feature>
<proteinExistence type="inferred from homology"/>
<keyword evidence="5 7" id="KW-0472">Membrane</keyword>
<evidence type="ECO:0000256" key="3">
    <source>
        <dbReference type="ARBA" id="ARBA00022692"/>
    </source>
</evidence>
<name>A0A6G1A837_CROCR</name>
<accession>A0A6G1A837</accession>
<feature type="transmembrane region" description="Helical" evidence="7">
    <location>
        <begin position="245"/>
        <end position="267"/>
    </location>
</feature>
<dbReference type="Proteomes" id="UP000475037">
    <property type="component" value="Unassembled WGS sequence"/>
</dbReference>
<dbReference type="InterPro" id="IPR037185">
    <property type="entry name" value="EmrE-like"/>
</dbReference>
<feature type="transmembrane region" description="Helical" evidence="7">
    <location>
        <begin position="29"/>
        <end position="51"/>
    </location>
</feature>
<keyword evidence="9" id="KW-1185">Reference proteome</keyword>
<feature type="non-terminal residue" evidence="8">
    <location>
        <position position="1"/>
    </location>
</feature>
<feature type="transmembrane region" description="Helical" evidence="7">
    <location>
        <begin position="188"/>
        <end position="207"/>
    </location>
</feature>
<dbReference type="AlphaFoldDB" id="A0A6G1A837"/>
<dbReference type="GO" id="GO:0016020">
    <property type="term" value="C:membrane"/>
    <property type="evidence" value="ECO:0007669"/>
    <property type="project" value="UniProtKB-SubCell"/>
</dbReference>
<comment type="subcellular location">
    <subcellularLocation>
        <location evidence="1">Membrane</location>
        <topology evidence="1">Multi-pass membrane protein</topology>
    </subcellularLocation>
</comment>
<protein>
    <submittedName>
        <fullName evidence="8">NPAL2 protein</fullName>
    </submittedName>
</protein>
<dbReference type="PANTHER" id="PTHR12570:SF16">
    <property type="entry name" value="NIPA-LIKE PROTEIN 2"/>
    <property type="match status" value="1"/>
</dbReference>
<organism evidence="8 9">
    <name type="scientific">Crocuta crocuta</name>
    <name type="common">Spotted hyena</name>
    <dbReference type="NCBI Taxonomy" id="9678"/>
    <lineage>
        <taxon>Eukaryota</taxon>
        <taxon>Metazoa</taxon>
        <taxon>Chordata</taxon>
        <taxon>Craniata</taxon>
        <taxon>Vertebrata</taxon>
        <taxon>Euteleostomi</taxon>
        <taxon>Mammalia</taxon>
        <taxon>Eutheria</taxon>
        <taxon>Laurasiatheria</taxon>
        <taxon>Carnivora</taxon>
        <taxon>Feliformia</taxon>
        <taxon>Hyaenidae</taxon>
        <taxon>Crocuta</taxon>
    </lineage>
</organism>
<reference evidence="8 9" key="1">
    <citation type="submission" date="2019-11" db="EMBL/GenBank/DDBJ databases">
        <authorList>
            <person name="Yang C."/>
            <person name="Li F."/>
        </authorList>
    </citation>
    <scope>NUCLEOTIDE SEQUENCE [LARGE SCALE GENOMIC DNA]</scope>
    <source>
        <strain evidence="8">KB4526</strain>
        <tissue evidence="8">Muscle</tissue>
    </source>
</reference>
<dbReference type="SUPFAM" id="SSF103481">
    <property type="entry name" value="Multidrug resistance efflux transporter EmrE"/>
    <property type="match status" value="1"/>
</dbReference>
<evidence type="ECO:0000256" key="1">
    <source>
        <dbReference type="ARBA" id="ARBA00004141"/>
    </source>
</evidence>